<evidence type="ECO:0000313" key="1">
    <source>
        <dbReference type="EMBL" id="PLC59337.1"/>
    </source>
</evidence>
<reference evidence="1 2" key="1">
    <citation type="journal article" date="2018" name="Syst. Appl. Microbiol.">
        <title>Photobacterium carnosum sp. nov., isolated from spoiled modified atmosphere packaged poultry meat.</title>
        <authorList>
            <person name="Hilgarth M."/>
            <person name="Fuertes S."/>
            <person name="Ehrmann M."/>
            <person name="Vogel R.F."/>
        </authorList>
    </citation>
    <scope>NUCLEOTIDE SEQUENCE [LARGE SCALE GENOMIC DNA]</scope>
    <source>
        <strain evidence="1 2">TMW 2.2021</strain>
    </source>
</reference>
<dbReference type="EMBL" id="NPIB01000002">
    <property type="protein sequence ID" value="PLC59337.1"/>
    <property type="molecule type" value="Genomic_DNA"/>
</dbReference>
<dbReference type="Proteomes" id="UP000234420">
    <property type="component" value="Unassembled WGS sequence"/>
</dbReference>
<protein>
    <submittedName>
        <fullName evidence="1">Uncharacterized protein</fullName>
    </submittedName>
</protein>
<accession>A0A2N4UWE7</accession>
<name>A0A2N4UWE7_9GAMM</name>
<dbReference type="GeneID" id="69966031"/>
<comment type="caution">
    <text evidence="1">The sequence shown here is derived from an EMBL/GenBank/DDBJ whole genome shotgun (WGS) entry which is preliminary data.</text>
</comment>
<keyword evidence="2" id="KW-1185">Reference proteome</keyword>
<dbReference type="RefSeq" id="WP_101767539.1">
    <property type="nucleotide sequence ID" value="NZ_BPPU01000003.1"/>
</dbReference>
<proteinExistence type="predicted"/>
<organism evidence="1 2">
    <name type="scientific">Photobacterium carnosum</name>
    <dbReference type="NCBI Taxonomy" id="2023717"/>
    <lineage>
        <taxon>Bacteria</taxon>
        <taxon>Pseudomonadati</taxon>
        <taxon>Pseudomonadota</taxon>
        <taxon>Gammaproteobacteria</taxon>
        <taxon>Vibrionales</taxon>
        <taxon>Vibrionaceae</taxon>
        <taxon>Photobacterium</taxon>
    </lineage>
</organism>
<evidence type="ECO:0000313" key="2">
    <source>
        <dbReference type="Proteomes" id="UP000234420"/>
    </source>
</evidence>
<sequence>MQSSSHQLKVKIPRNAAYKLLRKVDMKNLGCSNNEERRAAAKLAALPASRIVDQIQQYADSVDQRIEMTRRCRVVGLDFYSDLDNHVQFKL</sequence>
<gene>
    <name evidence="1" type="ORF">CIK00_03445</name>
</gene>
<dbReference type="AlphaFoldDB" id="A0A2N4UWE7"/>